<sequence>MGYLPPSDDDGPDDDSDAGDAHNPIELRSSEPSPVELSLRRADPTRGDSSSFPDKIHHISPLSPALTPPPSESPHPLPVRVVAESY</sequence>
<keyword evidence="3" id="KW-1185">Reference proteome</keyword>
<dbReference type="EMBL" id="KE345233">
    <property type="protein sequence ID" value="EXB95963.1"/>
    <property type="molecule type" value="Genomic_DNA"/>
</dbReference>
<dbReference type="Proteomes" id="UP000030645">
    <property type="component" value="Unassembled WGS sequence"/>
</dbReference>
<evidence type="ECO:0000256" key="1">
    <source>
        <dbReference type="SAM" id="MobiDB-lite"/>
    </source>
</evidence>
<feature type="compositionally biased region" description="Pro residues" evidence="1">
    <location>
        <begin position="66"/>
        <end position="77"/>
    </location>
</feature>
<gene>
    <name evidence="2" type="ORF">L484_014481</name>
</gene>
<name>W9RWN0_9ROSA</name>
<organism evidence="2 3">
    <name type="scientific">Morus notabilis</name>
    <dbReference type="NCBI Taxonomy" id="981085"/>
    <lineage>
        <taxon>Eukaryota</taxon>
        <taxon>Viridiplantae</taxon>
        <taxon>Streptophyta</taxon>
        <taxon>Embryophyta</taxon>
        <taxon>Tracheophyta</taxon>
        <taxon>Spermatophyta</taxon>
        <taxon>Magnoliopsida</taxon>
        <taxon>eudicotyledons</taxon>
        <taxon>Gunneridae</taxon>
        <taxon>Pentapetalae</taxon>
        <taxon>rosids</taxon>
        <taxon>fabids</taxon>
        <taxon>Rosales</taxon>
        <taxon>Moraceae</taxon>
        <taxon>Moreae</taxon>
        <taxon>Morus</taxon>
    </lineage>
</organism>
<evidence type="ECO:0000313" key="2">
    <source>
        <dbReference type="EMBL" id="EXB95963.1"/>
    </source>
</evidence>
<dbReference type="AlphaFoldDB" id="W9RWN0"/>
<proteinExistence type="predicted"/>
<evidence type="ECO:0000313" key="3">
    <source>
        <dbReference type="Proteomes" id="UP000030645"/>
    </source>
</evidence>
<accession>W9RWN0</accession>
<feature type="compositionally biased region" description="Acidic residues" evidence="1">
    <location>
        <begin position="7"/>
        <end position="18"/>
    </location>
</feature>
<reference evidence="3" key="1">
    <citation type="submission" date="2013-01" db="EMBL/GenBank/DDBJ databases">
        <title>Draft Genome Sequence of a Mulberry Tree, Morus notabilis C.K. Schneid.</title>
        <authorList>
            <person name="He N."/>
            <person name="Zhao S."/>
        </authorList>
    </citation>
    <scope>NUCLEOTIDE SEQUENCE</scope>
</reference>
<feature type="compositionally biased region" description="Basic and acidic residues" evidence="1">
    <location>
        <begin position="19"/>
        <end position="29"/>
    </location>
</feature>
<protein>
    <submittedName>
        <fullName evidence="2">Uncharacterized protein</fullName>
    </submittedName>
</protein>
<feature type="region of interest" description="Disordered" evidence="1">
    <location>
        <begin position="1"/>
        <end position="86"/>
    </location>
</feature>